<reference evidence="2" key="2">
    <citation type="journal article" date="2016" name="Fungal Biol.">
        <title>Ochratoxin A production by Penicillium thymicola.</title>
        <authorList>
            <person name="Nguyen H.D.T."/>
            <person name="McMullin D.R."/>
            <person name="Ponomareva E."/>
            <person name="Riley R."/>
            <person name="Pomraning K.R."/>
            <person name="Baker S.E."/>
            <person name="Seifert K.A."/>
        </authorList>
    </citation>
    <scope>NUCLEOTIDE SEQUENCE</scope>
    <source>
        <strain evidence="2">DAOM 180753</strain>
    </source>
</reference>
<keyword evidence="3" id="KW-1185">Reference proteome</keyword>
<feature type="region of interest" description="Disordered" evidence="1">
    <location>
        <begin position="1"/>
        <end position="103"/>
    </location>
</feature>
<feature type="compositionally biased region" description="Basic and acidic residues" evidence="1">
    <location>
        <begin position="77"/>
        <end position="98"/>
    </location>
</feature>
<accession>A0AAI9TB41</accession>
<sequence length="189" mass="21605">MTPTPGKPRQPSESSSQTLVAIRQLPYCTREENESKYESQEYDDETEIGSKTANEIHKAEDAHEKREEACHVFVGPKNDEDKRISKDKLEHGRKDQKQSPKKLLRATEYRLRIPREKIGAYSGVGSPRNDFKSGLWMVGMCICSTDIGPLELNCLCMAEISPSRFIVSLKKKKKKKKKKKEERKKGSYG</sequence>
<dbReference type="EMBL" id="LACB01000387">
    <property type="protein sequence ID" value="KAJ9483902.1"/>
    <property type="molecule type" value="Genomic_DNA"/>
</dbReference>
<feature type="region of interest" description="Disordered" evidence="1">
    <location>
        <begin position="169"/>
        <end position="189"/>
    </location>
</feature>
<evidence type="ECO:0000256" key="1">
    <source>
        <dbReference type="SAM" id="MobiDB-lite"/>
    </source>
</evidence>
<gene>
    <name evidence="2" type="ORF">VN97_g9487</name>
</gene>
<name>A0AAI9TB41_PENTH</name>
<feature type="compositionally biased region" description="Basic and acidic residues" evidence="1">
    <location>
        <begin position="54"/>
        <end position="70"/>
    </location>
</feature>
<protein>
    <submittedName>
        <fullName evidence="2">Uncharacterized protein</fullName>
    </submittedName>
</protein>
<evidence type="ECO:0000313" key="2">
    <source>
        <dbReference type="EMBL" id="KAJ9483902.1"/>
    </source>
</evidence>
<feature type="compositionally biased region" description="Basic and acidic residues" evidence="1">
    <location>
        <begin position="29"/>
        <end position="39"/>
    </location>
</feature>
<feature type="compositionally biased region" description="Basic residues" evidence="1">
    <location>
        <begin position="169"/>
        <end position="182"/>
    </location>
</feature>
<dbReference type="Proteomes" id="UP001227192">
    <property type="component" value="Unassembled WGS sequence"/>
</dbReference>
<evidence type="ECO:0000313" key="3">
    <source>
        <dbReference type="Proteomes" id="UP001227192"/>
    </source>
</evidence>
<reference evidence="2" key="1">
    <citation type="submission" date="2015-06" db="EMBL/GenBank/DDBJ databases">
        <authorList>
            <person name="Nguyen H."/>
        </authorList>
    </citation>
    <scope>NUCLEOTIDE SEQUENCE</scope>
    <source>
        <strain evidence="2">DAOM 180753</strain>
    </source>
</reference>
<comment type="caution">
    <text evidence="2">The sequence shown here is derived from an EMBL/GenBank/DDBJ whole genome shotgun (WGS) entry which is preliminary data.</text>
</comment>
<organism evidence="2 3">
    <name type="scientific">Penicillium thymicola</name>
    <dbReference type="NCBI Taxonomy" id="293382"/>
    <lineage>
        <taxon>Eukaryota</taxon>
        <taxon>Fungi</taxon>
        <taxon>Dikarya</taxon>
        <taxon>Ascomycota</taxon>
        <taxon>Pezizomycotina</taxon>
        <taxon>Eurotiomycetes</taxon>
        <taxon>Eurotiomycetidae</taxon>
        <taxon>Eurotiales</taxon>
        <taxon>Aspergillaceae</taxon>
        <taxon>Penicillium</taxon>
    </lineage>
</organism>
<proteinExistence type="predicted"/>
<dbReference type="AlphaFoldDB" id="A0AAI9TB41"/>